<evidence type="ECO:0000313" key="1">
    <source>
        <dbReference type="EMBL" id="GED71808.1"/>
    </source>
</evidence>
<organism evidence="1 2">
    <name type="scientific">Brevibacillus reuszeri</name>
    <dbReference type="NCBI Taxonomy" id="54915"/>
    <lineage>
        <taxon>Bacteria</taxon>
        <taxon>Bacillati</taxon>
        <taxon>Bacillota</taxon>
        <taxon>Bacilli</taxon>
        <taxon>Bacillales</taxon>
        <taxon>Paenibacillaceae</taxon>
        <taxon>Brevibacillus</taxon>
    </lineage>
</organism>
<dbReference type="Proteomes" id="UP000319578">
    <property type="component" value="Unassembled WGS sequence"/>
</dbReference>
<evidence type="ECO:0000313" key="2">
    <source>
        <dbReference type="Proteomes" id="UP000319578"/>
    </source>
</evidence>
<name>A0ABQ0TXS9_9BACL</name>
<keyword evidence="2" id="KW-1185">Reference proteome</keyword>
<accession>A0ABQ0TXS9</accession>
<sequence length="75" mass="8638">MEVPYLIEQPSDRFQLSPSEVAIVFPDLHVRVYNHIRELFISNGLRYPSLHNVCGDLLTQLFEVVNIIFTPSLPV</sequence>
<protein>
    <submittedName>
        <fullName evidence="1">Uncharacterized protein</fullName>
    </submittedName>
</protein>
<proteinExistence type="predicted"/>
<reference evidence="1 2" key="1">
    <citation type="submission" date="2019-06" db="EMBL/GenBank/DDBJ databases">
        <title>Whole genome shotgun sequence of Brevibacillus reuszeri NBRC 15719.</title>
        <authorList>
            <person name="Hosoyama A."/>
            <person name="Uohara A."/>
            <person name="Ohji S."/>
            <person name="Ichikawa N."/>
        </authorList>
    </citation>
    <scope>NUCLEOTIDE SEQUENCE [LARGE SCALE GENOMIC DNA]</scope>
    <source>
        <strain evidence="1 2">NBRC 15719</strain>
    </source>
</reference>
<dbReference type="EMBL" id="BJON01000023">
    <property type="protein sequence ID" value="GED71808.1"/>
    <property type="molecule type" value="Genomic_DNA"/>
</dbReference>
<comment type="caution">
    <text evidence="1">The sequence shown here is derived from an EMBL/GenBank/DDBJ whole genome shotgun (WGS) entry which is preliminary data.</text>
</comment>
<gene>
    <name evidence="1" type="ORF">BRE01_55100</name>
</gene>